<organism evidence="1 2">
    <name type="scientific">Bodo saltans</name>
    <name type="common">Flagellated protozoan</name>
    <dbReference type="NCBI Taxonomy" id="75058"/>
    <lineage>
        <taxon>Eukaryota</taxon>
        <taxon>Discoba</taxon>
        <taxon>Euglenozoa</taxon>
        <taxon>Kinetoplastea</taxon>
        <taxon>Metakinetoplastina</taxon>
        <taxon>Eubodonida</taxon>
        <taxon>Bodonidae</taxon>
        <taxon>Bodo</taxon>
    </lineage>
</organism>
<gene>
    <name evidence="1" type="ORF">BSAL_85255</name>
</gene>
<keyword evidence="2" id="KW-1185">Reference proteome</keyword>
<proteinExistence type="predicted"/>
<protein>
    <submittedName>
        <fullName evidence="1">Uncharacterized protein</fullName>
    </submittedName>
</protein>
<evidence type="ECO:0000313" key="1">
    <source>
        <dbReference type="EMBL" id="CUG76933.1"/>
    </source>
</evidence>
<dbReference type="Proteomes" id="UP000051952">
    <property type="component" value="Unassembled WGS sequence"/>
</dbReference>
<dbReference type="EMBL" id="CYKH01001004">
    <property type="protein sequence ID" value="CUG76933.1"/>
    <property type="molecule type" value="Genomic_DNA"/>
</dbReference>
<dbReference type="VEuPathDB" id="TriTrypDB:BSAL_85255"/>
<name>A0A0S4J3J1_BODSA</name>
<accession>A0A0S4J3J1</accession>
<dbReference type="AlphaFoldDB" id="A0A0S4J3J1"/>
<evidence type="ECO:0000313" key="2">
    <source>
        <dbReference type="Proteomes" id="UP000051952"/>
    </source>
</evidence>
<sequence>MYLQDVLRRYLHPEKVKNCNLFAESRDNQQFLNKGQSNANKIANLGRHRAQSMTDEEVERLAVKSNFGTLERPSGVRWRLSCDCT</sequence>
<reference evidence="2" key="1">
    <citation type="submission" date="2015-09" db="EMBL/GenBank/DDBJ databases">
        <authorList>
            <consortium name="Pathogen Informatics"/>
        </authorList>
    </citation>
    <scope>NUCLEOTIDE SEQUENCE [LARGE SCALE GENOMIC DNA]</scope>
    <source>
        <strain evidence="2">Lake Konstanz</strain>
    </source>
</reference>